<dbReference type="InterPro" id="IPR001647">
    <property type="entry name" value="HTH_TetR"/>
</dbReference>
<dbReference type="PRINTS" id="PR00455">
    <property type="entry name" value="HTHTETR"/>
</dbReference>
<dbReference type="Pfam" id="PF00440">
    <property type="entry name" value="TetR_N"/>
    <property type="match status" value="1"/>
</dbReference>
<dbReference type="RefSeq" id="WP_306830417.1">
    <property type="nucleotide sequence ID" value="NZ_JAUSRA010000001.1"/>
</dbReference>
<proteinExistence type="predicted"/>
<keyword evidence="5" id="KW-1185">Reference proteome</keyword>
<dbReference type="PANTHER" id="PTHR30055:SF226">
    <property type="entry name" value="HTH-TYPE TRANSCRIPTIONAL REGULATOR PKSA"/>
    <property type="match status" value="1"/>
</dbReference>
<keyword evidence="1 2" id="KW-0238">DNA-binding</keyword>
<feature type="DNA-binding region" description="H-T-H motif" evidence="2">
    <location>
        <begin position="42"/>
        <end position="61"/>
    </location>
</feature>
<accession>A0ABT9MU87</accession>
<name>A0ABT9MU87_9ACTN</name>
<dbReference type="PROSITE" id="PS50977">
    <property type="entry name" value="HTH_TETR_2"/>
    <property type="match status" value="1"/>
</dbReference>
<protein>
    <submittedName>
        <fullName evidence="4">AcrR family transcriptional regulator</fullName>
    </submittedName>
</protein>
<feature type="domain" description="HTH tetR-type" evidence="3">
    <location>
        <begin position="19"/>
        <end position="79"/>
    </location>
</feature>
<gene>
    <name evidence="4" type="ORF">J2S43_003496</name>
</gene>
<dbReference type="InterPro" id="IPR050109">
    <property type="entry name" value="HTH-type_TetR-like_transc_reg"/>
</dbReference>
<evidence type="ECO:0000256" key="2">
    <source>
        <dbReference type="PROSITE-ProRule" id="PRU00335"/>
    </source>
</evidence>
<evidence type="ECO:0000259" key="3">
    <source>
        <dbReference type="PROSITE" id="PS50977"/>
    </source>
</evidence>
<evidence type="ECO:0000313" key="5">
    <source>
        <dbReference type="Proteomes" id="UP001240984"/>
    </source>
</evidence>
<reference evidence="4 5" key="1">
    <citation type="submission" date="2023-07" db="EMBL/GenBank/DDBJ databases">
        <title>Sequencing the genomes of 1000 actinobacteria strains.</title>
        <authorList>
            <person name="Klenk H.-P."/>
        </authorList>
    </citation>
    <scope>NUCLEOTIDE SEQUENCE [LARGE SCALE GENOMIC DNA]</scope>
    <source>
        <strain evidence="4 5">DSM 44710</strain>
    </source>
</reference>
<sequence>MSTTQAGPARRSRRAGYTAATHRSILEAARRLFRERGYFAVKVEEVARAARVSPATVYAVAGGKAGLLRSLMRFCAAAPAVTANLELIDRADDAGLILDLVADTTLDMRREWGDVLRVIMATAPHEPDAAASLAEATERYRSGLLLAAKRLSRLGALRPGMDVPHADALLWFYFGYSSLFTLVDDLHWSDGDAVAWLRTAAADALLATAPAPGA</sequence>
<dbReference type="PANTHER" id="PTHR30055">
    <property type="entry name" value="HTH-TYPE TRANSCRIPTIONAL REGULATOR RUTR"/>
    <property type="match status" value="1"/>
</dbReference>
<evidence type="ECO:0000256" key="1">
    <source>
        <dbReference type="ARBA" id="ARBA00023125"/>
    </source>
</evidence>
<dbReference type="InterPro" id="IPR009057">
    <property type="entry name" value="Homeodomain-like_sf"/>
</dbReference>
<dbReference type="Gene3D" id="1.10.357.10">
    <property type="entry name" value="Tetracycline Repressor, domain 2"/>
    <property type="match status" value="1"/>
</dbReference>
<evidence type="ECO:0000313" key="4">
    <source>
        <dbReference type="EMBL" id="MDP9794984.1"/>
    </source>
</evidence>
<organism evidence="4 5">
    <name type="scientific">Catenuloplanes nepalensis</name>
    <dbReference type="NCBI Taxonomy" id="587533"/>
    <lineage>
        <taxon>Bacteria</taxon>
        <taxon>Bacillati</taxon>
        <taxon>Actinomycetota</taxon>
        <taxon>Actinomycetes</taxon>
        <taxon>Micromonosporales</taxon>
        <taxon>Micromonosporaceae</taxon>
        <taxon>Catenuloplanes</taxon>
    </lineage>
</organism>
<dbReference type="EMBL" id="JAUSRA010000001">
    <property type="protein sequence ID" value="MDP9794984.1"/>
    <property type="molecule type" value="Genomic_DNA"/>
</dbReference>
<dbReference type="Proteomes" id="UP001240984">
    <property type="component" value="Unassembled WGS sequence"/>
</dbReference>
<comment type="caution">
    <text evidence="4">The sequence shown here is derived from an EMBL/GenBank/DDBJ whole genome shotgun (WGS) entry which is preliminary data.</text>
</comment>
<dbReference type="SUPFAM" id="SSF46689">
    <property type="entry name" value="Homeodomain-like"/>
    <property type="match status" value="1"/>
</dbReference>